<dbReference type="Gene3D" id="3.40.630.30">
    <property type="match status" value="1"/>
</dbReference>
<dbReference type="SUPFAM" id="SSF55729">
    <property type="entry name" value="Acyl-CoA N-acyltransferases (Nat)"/>
    <property type="match status" value="1"/>
</dbReference>
<accession>A0ABT3N7I4</accession>
<evidence type="ECO:0000313" key="2">
    <source>
        <dbReference type="EMBL" id="MCW7753413.1"/>
    </source>
</evidence>
<dbReference type="PROSITE" id="PS51186">
    <property type="entry name" value="GNAT"/>
    <property type="match status" value="1"/>
</dbReference>
<evidence type="ECO:0000259" key="1">
    <source>
        <dbReference type="PROSITE" id="PS51186"/>
    </source>
</evidence>
<dbReference type="EC" id="2.3.1.-" evidence="2"/>
<dbReference type="RefSeq" id="WP_265424281.1">
    <property type="nucleotide sequence ID" value="NZ_JAPFPW010000004.1"/>
</dbReference>
<sequence length="155" mass="17805">MDIVKVTSSNLHIYLNLCQSYEGEFSSITRKKPNPDGLFELDTPIGSHVSGYLLYDGAKPLGFMAVDIQSDGNSFEICEFYIVPACRKKGLGRDFVNHIFRMHKGIWEVKQISGAEYATEFWRKVIQEFTGGKFQEDSHTDAYWGKIIRHRFRSV</sequence>
<keyword evidence="2" id="KW-0808">Transferase</keyword>
<keyword evidence="2" id="KW-0012">Acyltransferase</keyword>
<dbReference type="Pfam" id="PF00583">
    <property type="entry name" value="Acetyltransf_1"/>
    <property type="match status" value="1"/>
</dbReference>
<dbReference type="InterPro" id="IPR000182">
    <property type="entry name" value="GNAT_dom"/>
</dbReference>
<feature type="domain" description="N-acetyltransferase" evidence="1">
    <location>
        <begin position="1"/>
        <end position="155"/>
    </location>
</feature>
<comment type="caution">
    <text evidence="2">The sequence shown here is derived from an EMBL/GenBank/DDBJ whole genome shotgun (WGS) entry which is preliminary data.</text>
</comment>
<dbReference type="EMBL" id="JAPFPW010000004">
    <property type="protein sequence ID" value="MCW7753413.1"/>
    <property type="molecule type" value="Genomic_DNA"/>
</dbReference>
<keyword evidence="3" id="KW-1185">Reference proteome</keyword>
<proteinExistence type="predicted"/>
<organism evidence="2 3">
    <name type="scientific">Desulfobotulus pelophilus</name>
    <dbReference type="NCBI Taxonomy" id="2823377"/>
    <lineage>
        <taxon>Bacteria</taxon>
        <taxon>Pseudomonadati</taxon>
        <taxon>Thermodesulfobacteriota</taxon>
        <taxon>Desulfobacteria</taxon>
        <taxon>Desulfobacterales</taxon>
        <taxon>Desulfobacteraceae</taxon>
        <taxon>Desulfobotulus</taxon>
    </lineage>
</organism>
<dbReference type="GO" id="GO:0016746">
    <property type="term" value="F:acyltransferase activity"/>
    <property type="evidence" value="ECO:0007669"/>
    <property type="project" value="UniProtKB-KW"/>
</dbReference>
<reference evidence="2 3" key="1">
    <citation type="submission" date="2022-11" db="EMBL/GenBank/DDBJ databases">
        <title>Desulfobotulus tamanensis H1 sp. nov. - anaerobic, alkaliphilic, sulphate reducing bacterium isolated from terrestrial mud volcano.</title>
        <authorList>
            <person name="Frolova A."/>
            <person name="Merkel A.Y."/>
            <person name="Slobodkin A.I."/>
        </authorList>
    </citation>
    <scope>NUCLEOTIDE SEQUENCE [LARGE SCALE GENOMIC DNA]</scope>
    <source>
        <strain evidence="2 3">H1</strain>
    </source>
</reference>
<gene>
    <name evidence="2" type="ORF">OOT00_05360</name>
</gene>
<dbReference type="Proteomes" id="UP001209681">
    <property type="component" value="Unassembled WGS sequence"/>
</dbReference>
<name>A0ABT3N7I4_9BACT</name>
<protein>
    <submittedName>
        <fullName evidence="2">GNAT family N-acetyltransferase</fullName>
        <ecNumber evidence="2">2.3.1.-</ecNumber>
    </submittedName>
</protein>
<evidence type="ECO:0000313" key="3">
    <source>
        <dbReference type="Proteomes" id="UP001209681"/>
    </source>
</evidence>
<dbReference type="InterPro" id="IPR016181">
    <property type="entry name" value="Acyl_CoA_acyltransferase"/>
</dbReference>